<sequence length="338" mass="39316">MIIVIKDGVAIDAQPVTFNDEKALREKLLLKIDAILSGISEDESIVAWAEEFPIGKGEIDVLAIGDTGGIYLIETKLSENPSKREIIAQVLDYSSGLWGNFKDNKDKFLEEFEKKKKKGEIPKEAVFMRNLESNLREANFSIVLAMDNFDKQNESFRNLFDFLNRFTTDNLEFLVLELEHYTANGLEILVPKIHRYEKIGSVSVQKQIWPLEKIREQLEKIENLKLKERVSLMLDFAVKNNMFYRLTKRIYPGFGIAYKGKLILAVDNIHSGDIRPYLGQDRFPSDDIRRRFIEGLKELDVLQEQEQDHPLSRNYLQQITDEKFEKLLKFLEMFKAED</sequence>
<evidence type="ECO:0000313" key="1">
    <source>
        <dbReference type="EMBL" id="HGN89731.1"/>
    </source>
</evidence>
<organism evidence="1">
    <name type="scientific">Caldiarchaeum subterraneum</name>
    <dbReference type="NCBI Taxonomy" id="311458"/>
    <lineage>
        <taxon>Archaea</taxon>
        <taxon>Nitrososphaerota</taxon>
        <taxon>Candidatus Caldarchaeales</taxon>
        <taxon>Candidatus Caldarchaeaceae</taxon>
        <taxon>Candidatus Caldarchaeum</taxon>
    </lineage>
</organism>
<name>A0A7C4I527_CALS0</name>
<dbReference type="Gene3D" id="3.40.1350.10">
    <property type="match status" value="1"/>
</dbReference>
<accession>A0A7C4I527</accession>
<comment type="caution">
    <text evidence="1">The sequence shown here is derived from an EMBL/GenBank/DDBJ whole genome shotgun (WGS) entry which is preliminary data.</text>
</comment>
<dbReference type="AlphaFoldDB" id="A0A7C4I527"/>
<dbReference type="GO" id="GO:0003676">
    <property type="term" value="F:nucleic acid binding"/>
    <property type="evidence" value="ECO:0007669"/>
    <property type="project" value="InterPro"/>
</dbReference>
<gene>
    <name evidence="1" type="ORF">ENT82_01170</name>
</gene>
<protein>
    <recommendedName>
        <fullName evidence="2">DUF91 domain-containing protein</fullName>
    </recommendedName>
</protein>
<evidence type="ECO:0008006" key="2">
    <source>
        <dbReference type="Google" id="ProtNLM"/>
    </source>
</evidence>
<proteinExistence type="predicted"/>
<reference evidence="1" key="1">
    <citation type="journal article" date="2020" name="mSystems">
        <title>Genome- and Community-Level Interaction Insights into Carbon Utilization and Element Cycling Functions of Hydrothermarchaeota in Hydrothermal Sediment.</title>
        <authorList>
            <person name="Zhou Z."/>
            <person name="Liu Y."/>
            <person name="Xu W."/>
            <person name="Pan J."/>
            <person name="Luo Z.H."/>
            <person name="Li M."/>
        </authorList>
    </citation>
    <scope>NUCLEOTIDE SEQUENCE [LARGE SCALE GENOMIC DNA]</scope>
    <source>
        <strain evidence="1">SpSt-613</strain>
    </source>
</reference>
<dbReference type="EMBL" id="DTAD01000014">
    <property type="protein sequence ID" value="HGN89731.1"/>
    <property type="molecule type" value="Genomic_DNA"/>
</dbReference>
<dbReference type="InterPro" id="IPR011856">
    <property type="entry name" value="tRNA_endonuc-like_dom_sf"/>
</dbReference>